<sequence length="86" mass="9182">MPARVAELLAAGPLPPVKPFYNLSNGKAFLPGLLANYGVGTDGRPLGFLVTDANPGLRKAVRRSARNMYRHGSEVVAPVLRRLASL</sequence>
<reference evidence="1" key="1">
    <citation type="submission" date="2019-08" db="EMBL/GenBank/DDBJ databases">
        <authorList>
            <person name="Kucharzyk K."/>
            <person name="Murdoch R.W."/>
            <person name="Higgins S."/>
            <person name="Loffler F."/>
        </authorList>
    </citation>
    <scope>NUCLEOTIDE SEQUENCE</scope>
</reference>
<accession>A0A645HNB6</accession>
<dbReference type="AlphaFoldDB" id="A0A645HNB6"/>
<protein>
    <submittedName>
        <fullName evidence="1">Uncharacterized protein</fullName>
    </submittedName>
</protein>
<gene>
    <name evidence="1" type="ORF">SDC9_187258</name>
</gene>
<proteinExistence type="predicted"/>
<comment type="caution">
    <text evidence="1">The sequence shown here is derived from an EMBL/GenBank/DDBJ whole genome shotgun (WGS) entry which is preliminary data.</text>
</comment>
<name>A0A645HNB6_9ZZZZ</name>
<organism evidence="1">
    <name type="scientific">bioreactor metagenome</name>
    <dbReference type="NCBI Taxonomy" id="1076179"/>
    <lineage>
        <taxon>unclassified sequences</taxon>
        <taxon>metagenomes</taxon>
        <taxon>ecological metagenomes</taxon>
    </lineage>
</organism>
<dbReference type="EMBL" id="VSSQ01095717">
    <property type="protein sequence ID" value="MPN39729.1"/>
    <property type="molecule type" value="Genomic_DNA"/>
</dbReference>
<evidence type="ECO:0000313" key="1">
    <source>
        <dbReference type="EMBL" id="MPN39729.1"/>
    </source>
</evidence>